<keyword evidence="1" id="KW-0472">Membrane</keyword>
<keyword evidence="1" id="KW-1133">Transmembrane helix</keyword>
<dbReference type="Proteomes" id="UP000325433">
    <property type="component" value="Unassembled WGS sequence"/>
</dbReference>
<protein>
    <submittedName>
        <fullName evidence="2">Uncharacterized protein</fullName>
    </submittedName>
</protein>
<name>A0A5N6W7Z6_9EURO</name>
<keyword evidence="3" id="KW-1185">Reference proteome</keyword>
<organism evidence="2 3">
    <name type="scientific">Aspergillus transmontanensis</name>
    <dbReference type="NCBI Taxonomy" id="1034304"/>
    <lineage>
        <taxon>Eukaryota</taxon>
        <taxon>Fungi</taxon>
        <taxon>Dikarya</taxon>
        <taxon>Ascomycota</taxon>
        <taxon>Pezizomycotina</taxon>
        <taxon>Eurotiomycetes</taxon>
        <taxon>Eurotiomycetidae</taxon>
        <taxon>Eurotiales</taxon>
        <taxon>Aspergillaceae</taxon>
        <taxon>Aspergillus</taxon>
        <taxon>Aspergillus subgen. Circumdati</taxon>
    </lineage>
</organism>
<gene>
    <name evidence="2" type="ORF">BDV41DRAFT_527239</name>
</gene>
<keyword evidence="1" id="KW-0812">Transmembrane</keyword>
<dbReference type="AlphaFoldDB" id="A0A5N6W7Z6"/>
<feature type="transmembrane region" description="Helical" evidence="1">
    <location>
        <begin position="20"/>
        <end position="42"/>
    </location>
</feature>
<evidence type="ECO:0000256" key="1">
    <source>
        <dbReference type="SAM" id="Phobius"/>
    </source>
</evidence>
<sequence length="56" mass="6432">MTMLVFVEILRVNLLFSCHSMPFGILIFTITVEWFVLCNYAMTISGSTIKSLETRI</sequence>
<evidence type="ECO:0000313" key="3">
    <source>
        <dbReference type="Proteomes" id="UP000325433"/>
    </source>
</evidence>
<reference evidence="3" key="1">
    <citation type="submission" date="2019-04" db="EMBL/GenBank/DDBJ databases">
        <title>Friends and foes A comparative genomics studyof 23 Aspergillus species from section Flavi.</title>
        <authorList>
            <consortium name="DOE Joint Genome Institute"/>
            <person name="Kjaerbolling I."/>
            <person name="Vesth T."/>
            <person name="Frisvad J.C."/>
            <person name="Nybo J.L."/>
            <person name="Theobald S."/>
            <person name="Kildgaard S."/>
            <person name="Isbrandt T."/>
            <person name="Kuo A."/>
            <person name="Sato A."/>
            <person name="Lyhne E.K."/>
            <person name="Kogle M.E."/>
            <person name="Wiebenga A."/>
            <person name="Kun R.S."/>
            <person name="Lubbers R.J."/>
            <person name="Makela M.R."/>
            <person name="Barry K."/>
            <person name="Chovatia M."/>
            <person name="Clum A."/>
            <person name="Daum C."/>
            <person name="Haridas S."/>
            <person name="He G."/>
            <person name="LaButti K."/>
            <person name="Lipzen A."/>
            <person name="Mondo S."/>
            <person name="Riley R."/>
            <person name="Salamov A."/>
            <person name="Simmons B.A."/>
            <person name="Magnuson J.K."/>
            <person name="Henrissat B."/>
            <person name="Mortensen U.H."/>
            <person name="Larsen T.O."/>
            <person name="Devries R.P."/>
            <person name="Grigoriev I.V."/>
            <person name="Machida M."/>
            <person name="Baker S.E."/>
            <person name="Andersen M.R."/>
        </authorList>
    </citation>
    <scope>NUCLEOTIDE SEQUENCE [LARGE SCALE GENOMIC DNA]</scope>
    <source>
        <strain evidence="3">CBS 130015</strain>
    </source>
</reference>
<evidence type="ECO:0000313" key="2">
    <source>
        <dbReference type="EMBL" id="KAE8316883.1"/>
    </source>
</evidence>
<dbReference type="EMBL" id="ML738304">
    <property type="protein sequence ID" value="KAE8316883.1"/>
    <property type="molecule type" value="Genomic_DNA"/>
</dbReference>
<proteinExistence type="predicted"/>
<accession>A0A5N6W7Z6</accession>